<dbReference type="Proteomes" id="UP001223144">
    <property type="component" value="Unassembled WGS sequence"/>
</dbReference>
<organism evidence="2 3">
    <name type="scientific">Streptomyces chengmaiensis</name>
    <dbReference type="NCBI Taxonomy" id="3040919"/>
    <lineage>
        <taxon>Bacteria</taxon>
        <taxon>Bacillati</taxon>
        <taxon>Actinomycetota</taxon>
        <taxon>Actinomycetes</taxon>
        <taxon>Kitasatosporales</taxon>
        <taxon>Streptomycetaceae</taxon>
        <taxon>Streptomyces</taxon>
    </lineage>
</organism>
<dbReference type="InterPro" id="IPR057170">
    <property type="entry name" value="DUF7848"/>
</dbReference>
<keyword evidence="3" id="KW-1185">Reference proteome</keyword>
<proteinExistence type="predicted"/>
<dbReference type="Pfam" id="PF25232">
    <property type="entry name" value="DUF7848"/>
    <property type="match status" value="1"/>
</dbReference>
<dbReference type="EMBL" id="JARWBG010000004">
    <property type="protein sequence ID" value="MDH2388178.1"/>
    <property type="molecule type" value="Genomic_DNA"/>
</dbReference>
<dbReference type="RefSeq" id="WP_279926491.1">
    <property type="nucleotide sequence ID" value="NZ_JARWBG010000004.1"/>
</dbReference>
<evidence type="ECO:0000313" key="2">
    <source>
        <dbReference type="EMBL" id="MDH2388178.1"/>
    </source>
</evidence>
<protein>
    <recommendedName>
        <fullName evidence="1">DUF7848 domain-containing protein</fullName>
    </recommendedName>
</protein>
<reference evidence="2 3" key="1">
    <citation type="submission" date="2023-04" db="EMBL/GenBank/DDBJ databases">
        <title>Streptomyces chengmaiensis sp. nov. isolated from the stem of mangrove plant in Hainan.</title>
        <authorList>
            <person name="Huang X."/>
            <person name="Zhou S."/>
            <person name="Chu X."/>
            <person name="Xie Y."/>
            <person name="Lin Y."/>
        </authorList>
    </citation>
    <scope>NUCLEOTIDE SEQUENCE [LARGE SCALE GENOMIC DNA]</scope>
    <source>
        <strain evidence="2 3">HNM0663</strain>
    </source>
</reference>
<accession>A0ABT6HHL9</accession>
<sequence length="86" mass="9450">MSTDGTRTRRRYAFIDWTLTADTEAGLRFVAKCMDCGESCTDTSSSDEAQVWCLKHAGLTGDRTFELIATQAFTAAPTEELSATRC</sequence>
<name>A0ABT6HHL9_9ACTN</name>
<comment type="caution">
    <text evidence="2">The sequence shown here is derived from an EMBL/GenBank/DDBJ whole genome shotgun (WGS) entry which is preliminary data.</text>
</comment>
<feature type="domain" description="DUF7848" evidence="1">
    <location>
        <begin position="7"/>
        <end position="79"/>
    </location>
</feature>
<evidence type="ECO:0000259" key="1">
    <source>
        <dbReference type="Pfam" id="PF25232"/>
    </source>
</evidence>
<evidence type="ECO:0000313" key="3">
    <source>
        <dbReference type="Proteomes" id="UP001223144"/>
    </source>
</evidence>
<gene>
    <name evidence="2" type="ORF">QCN29_05110</name>
</gene>